<reference evidence="2 3" key="1">
    <citation type="submission" date="2020-07" db="EMBL/GenBank/DDBJ databases">
        <title>Exploring microbial biodiversity for novel pathways involved in the catabolism of aromatic compounds derived from lignin.</title>
        <authorList>
            <person name="Elkins J."/>
        </authorList>
    </citation>
    <scope>NUCLEOTIDE SEQUENCE [LARGE SCALE GENOMIC DNA]</scope>
    <source>
        <strain evidence="2 3">H2C3C</strain>
    </source>
</reference>
<dbReference type="Proteomes" id="UP000540929">
    <property type="component" value="Unassembled WGS sequence"/>
</dbReference>
<feature type="domain" description="Tlde1" evidence="1">
    <location>
        <begin position="26"/>
        <end position="147"/>
    </location>
</feature>
<dbReference type="InterPro" id="IPR021225">
    <property type="entry name" value="Tlde1_dom"/>
</dbReference>
<dbReference type="AlphaFoldDB" id="A0A7Y9WRH7"/>
<comment type="caution">
    <text evidence="2">The sequence shown here is derived from an EMBL/GenBank/DDBJ whole genome shotgun (WGS) entry which is preliminary data.</text>
</comment>
<sequence length="160" mass="17532">MPVACAFILNGKKTSILTCPGTAPVSAFSGSGQGRDNPDDTAMPNIGPLPKGVYYLVDRHSGGRMGFLWDLWFAYGYGSTDRHTWFMLWNPETGDETIINGVKRGNFRLHPMGQRRLSEGCISVVDPTAFDRLQTFIRSQGLTVAVPGTTMRAYGTVIVK</sequence>
<name>A0A7Y9WRH7_9BURK</name>
<evidence type="ECO:0000259" key="1">
    <source>
        <dbReference type="Pfam" id="PF10908"/>
    </source>
</evidence>
<keyword evidence="3" id="KW-1185">Reference proteome</keyword>
<gene>
    <name evidence="2" type="ORF">GGD40_004784</name>
</gene>
<evidence type="ECO:0000313" key="2">
    <source>
        <dbReference type="EMBL" id="NYH25213.1"/>
    </source>
</evidence>
<organism evidence="2 3">
    <name type="scientific">Paraburkholderia bryophila</name>
    <dbReference type="NCBI Taxonomy" id="420952"/>
    <lineage>
        <taxon>Bacteria</taxon>
        <taxon>Pseudomonadati</taxon>
        <taxon>Pseudomonadota</taxon>
        <taxon>Betaproteobacteria</taxon>
        <taxon>Burkholderiales</taxon>
        <taxon>Burkholderiaceae</taxon>
        <taxon>Paraburkholderia</taxon>
    </lineage>
</organism>
<evidence type="ECO:0000313" key="3">
    <source>
        <dbReference type="Proteomes" id="UP000540929"/>
    </source>
</evidence>
<dbReference type="EMBL" id="JACCAS010000002">
    <property type="protein sequence ID" value="NYH25213.1"/>
    <property type="molecule type" value="Genomic_DNA"/>
</dbReference>
<accession>A0A7Y9WRH7</accession>
<proteinExistence type="predicted"/>
<dbReference type="Pfam" id="PF10908">
    <property type="entry name" value="Tlde1_dom"/>
    <property type="match status" value="1"/>
</dbReference>
<protein>
    <recommendedName>
        <fullName evidence="1">Tlde1 domain-containing protein</fullName>
    </recommendedName>
</protein>